<protein>
    <submittedName>
        <fullName evidence="1">Uncharacterized protein</fullName>
    </submittedName>
</protein>
<evidence type="ECO:0000313" key="1">
    <source>
        <dbReference type="EMBL" id="KAK3396470.1"/>
    </source>
</evidence>
<proteinExistence type="predicted"/>
<sequence length="214" mass="23349">MLPEYSRPPLARTLFALLGGTMLSYDALQTAAAPSSQRIGRTWVGAHLNSLIVCCFAVFHVPSRSDEDGNHRAWWNWSDTICQRTHWTEAEPLNELYSLRVFSLLNLGPHSETTGALNTTNQTVSTRTGGEVTGPRWLEWCGSGPECASTTASCWLSLGPFNVVGDTREHSGLQDRCSRSTGKPGSRYPCCGSLCGTHHSGSLEVVLLLARVQN</sequence>
<reference evidence="1" key="2">
    <citation type="submission" date="2023-07" db="EMBL/GenBank/DDBJ databases">
        <authorList>
            <consortium name="Lawrence Berkeley National Laboratory"/>
            <person name="Haridas S."/>
            <person name="Hensen N."/>
            <person name="Bonometti L."/>
            <person name="Westerberg I."/>
            <person name="Brannstrom I.O."/>
            <person name="Guillou S."/>
            <person name="Cros-Aarteil S."/>
            <person name="Calhoun S."/>
            <person name="Kuo A."/>
            <person name="Mondo S."/>
            <person name="Pangilinan J."/>
            <person name="Riley R."/>
            <person name="LaButti K."/>
            <person name="Andreopoulos B."/>
            <person name="Lipzen A."/>
            <person name="Chen C."/>
            <person name="Yanf M."/>
            <person name="Daum C."/>
            <person name="Ng V."/>
            <person name="Clum A."/>
            <person name="Steindorff A."/>
            <person name="Ohm R."/>
            <person name="Martin F."/>
            <person name="Silar P."/>
            <person name="Natvig D."/>
            <person name="Lalanne C."/>
            <person name="Gautier V."/>
            <person name="Ament-velasquez S.L."/>
            <person name="Kruys A."/>
            <person name="Hutchinson M.I."/>
            <person name="Powell A.J."/>
            <person name="Barry K."/>
            <person name="Miller A.N."/>
            <person name="Grigoriev I.V."/>
            <person name="Debuchy R."/>
            <person name="Gladieux P."/>
            <person name="Thoren M.H."/>
            <person name="Johannesson H."/>
        </authorList>
    </citation>
    <scope>NUCLEOTIDE SEQUENCE</scope>
    <source>
        <strain evidence="1">FGSC 1904</strain>
    </source>
</reference>
<accession>A0AAE0PAW5</accession>
<comment type="caution">
    <text evidence="1">The sequence shown here is derived from an EMBL/GenBank/DDBJ whole genome shotgun (WGS) entry which is preliminary data.</text>
</comment>
<gene>
    <name evidence="1" type="ORF">B0T20DRAFT_455065</name>
</gene>
<dbReference type="EMBL" id="JAUTDP010000009">
    <property type="protein sequence ID" value="KAK3396470.1"/>
    <property type="molecule type" value="Genomic_DNA"/>
</dbReference>
<dbReference type="Proteomes" id="UP001281003">
    <property type="component" value="Unassembled WGS sequence"/>
</dbReference>
<reference evidence="1" key="1">
    <citation type="journal article" date="2023" name="Mol. Phylogenet. Evol.">
        <title>Genome-scale phylogeny and comparative genomics of the fungal order Sordariales.</title>
        <authorList>
            <person name="Hensen N."/>
            <person name="Bonometti L."/>
            <person name="Westerberg I."/>
            <person name="Brannstrom I.O."/>
            <person name="Guillou S."/>
            <person name="Cros-Aarteil S."/>
            <person name="Calhoun S."/>
            <person name="Haridas S."/>
            <person name="Kuo A."/>
            <person name="Mondo S."/>
            <person name="Pangilinan J."/>
            <person name="Riley R."/>
            <person name="LaButti K."/>
            <person name="Andreopoulos B."/>
            <person name="Lipzen A."/>
            <person name="Chen C."/>
            <person name="Yan M."/>
            <person name="Daum C."/>
            <person name="Ng V."/>
            <person name="Clum A."/>
            <person name="Steindorff A."/>
            <person name="Ohm R.A."/>
            <person name="Martin F."/>
            <person name="Silar P."/>
            <person name="Natvig D.O."/>
            <person name="Lalanne C."/>
            <person name="Gautier V."/>
            <person name="Ament-Velasquez S.L."/>
            <person name="Kruys A."/>
            <person name="Hutchinson M.I."/>
            <person name="Powell A.J."/>
            <person name="Barry K."/>
            <person name="Miller A.N."/>
            <person name="Grigoriev I.V."/>
            <person name="Debuchy R."/>
            <person name="Gladieux P."/>
            <person name="Hiltunen Thoren M."/>
            <person name="Johannesson H."/>
        </authorList>
    </citation>
    <scope>NUCLEOTIDE SEQUENCE</scope>
    <source>
        <strain evidence="1">FGSC 1904</strain>
    </source>
</reference>
<dbReference type="AlphaFoldDB" id="A0AAE0PAW5"/>
<name>A0AAE0PAW5_SORBR</name>
<keyword evidence="2" id="KW-1185">Reference proteome</keyword>
<evidence type="ECO:0000313" key="2">
    <source>
        <dbReference type="Proteomes" id="UP001281003"/>
    </source>
</evidence>
<organism evidence="1 2">
    <name type="scientific">Sordaria brevicollis</name>
    <dbReference type="NCBI Taxonomy" id="83679"/>
    <lineage>
        <taxon>Eukaryota</taxon>
        <taxon>Fungi</taxon>
        <taxon>Dikarya</taxon>
        <taxon>Ascomycota</taxon>
        <taxon>Pezizomycotina</taxon>
        <taxon>Sordariomycetes</taxon>
        <taxon>Sordariomycetidae</taxon>
        <taxon>Sordariales</taxon>
        <taxon>Sordariaceae</taxon>
        <taxon>Sordaria</taxon>
    </lineage>
</organism>